<feature type="transmembrane region" description="Helical" evidence="1">
    <location>
        <begin position="88"/>
        <end position="108"/>
    </location>
</feature>
<organism evidence="2 3">
    <name type="scientific">Puccinia sorghi</name>
    <dbReference type="NCBI Taxonomy" id="27349"/>
    <lineage>
        <taxon>Eukaryota</taxon>
        <taxon>Fungi</taxon>
        <taxon>Dikarya</taxon>
        <taxon>Basidiomycota</taxon>
        <taxon>Pucciniomycotina</taxon>
        <taxon>Pucciniomycetes</taxon>
        <taxon>Pucciniales</taxon>
        <taxon>Pucciniaceae</taxon>
        <taxon>Puccinia</taxon>
    </lineage>
</organism>
<evidence type="ECO:0000313" key="3">
    <source>
        <dbReference type="Proteomes" id="UP000037035"/>
    </source>
</evidence>
<protein>
    <submittedName>
        <fullName evidence="2">Uncharacterized protein</fullName>
    </submittedName>
</protein>
<name>A0A0L6VK86_9BASI</name>
<keyword evidence="1" id="KW-0812">Transmembrane</keyword>
<dbReference type="EMBL" id="LAVV01004887">
    <property type="protein sequence ID" value="KNZ61191.1"/>
    <property type="molecule type" value="Genomic_DNA"/>
</dbReference>
<dbReference type="AlphaFoldDB" id="A0A0L6VK86"/>
<proteinExistence type="predicted"/>
<reference evidence="2 3" key="1">
    <citation type="submission" date="2015-08" db="EMBL/GenBank/DDBJ databases">
        <title>Next Generation Sequencing and Analysis of the Genome of Puccinia sorghi L Schw, the Causal Agent of Maize Common Rust.</title>
        <authorList>
            <person name="Rochi L."/>
            <person name="Burguener G."/>
            <person name="Darino M."/>
            <person name="Turjanski A."/>
            <person name="Kreff E."/>
            <person name="Dieguez M.J."/>
            <person name="Sacco F."/>
        </authorList>
    </citation>
    <scope>NUCLEOTIDE SEQUENCE [LARGE SCALE GENOMIC DNA]</scope>
    <source>
        <strain evidence="2 3">RO10H11247</strain>
    </source>
</reference>
<keyword evidence="1" id="KW-0472">Membrane</keyword>
<evidence type="ECO:0000256" key="1">
    <source>
        <dbReference type="SAM" id="Phobius"/>
    </source>
</evidence>
<dbReference type="Proteomes" id="UP000037035">
    <property type="component" value="Unassembled WGS sequence"/>
</dbReference>
<dbReference type="VEuPathDB" id="FungiDB:VP01_1439g1"/>
<accession>A0A0L6VK86</accession>
<keyword evidence="3" id="KW-1185">Reference proteome</keyword>
<keyword evidence="1" id="KW-1133">Transmembrane helix</keyword>
<gene>
    <name evidence="2" type="ORF">VP01_1439g1</name>
</gene>
<sequence length="373" mass="43447">MMLAPQQPTLKDIKKSKMLNLEAVQVQVMLSPHLWSSSRYSVIYYIEGLEILSRDLELINPNSRKMRMKKNEENENGKKNEKMKKEKTMIFLVNYTLVFEVIGIIYMYNNIYFSFPKKYYPLNVTNYLCFHSTLQLIYLVQFSNHATAKHSIFGFVMCCEKNNIWKFPLVEMLEPLVQNLIGLNMVKLKDLFYDLKIFCTPDDRWHEATESIQLSSLISLVIFQHDTKYYHTQKLNPQHQTCFLLDFLIKISIFYKLLISSSLIHEFSTAFRDTSDCFLLLFMSTFHILSEIFQKKNDLWHFPGSSRNIYVNGMNYMPTVSVADTTAMLQVSVADTQVTLQVSVADKKGYTTGKPSFLINNAATKLLPEIRLA</sequence>
<comment type="caution">
    <text evidence="2">The sequence shown here is derived from an EMBL/GenBank/DDBJ whole genome shotgun (WGS) entry which is preliminary data.</text>
</comment>
<evidence type="ECO:0000313" key="2">
    <source>
        <dbReference type="EMBL" id="KNZ61191.1"/>
    </source>
</evidence>